<dbReference type="OrthoDB" id="8563989at2"/>
<dbReference type="EMBL" id="MTHD01000002">
    <property type="protein sequence ID" value="OMG55050.1"/>
    <property type="molecule type" value="Genomic_DNA"/>
</dbReference>
<proteinExistence type="predicted"/>
<evidence type="ECO:0000313" key="2">
    <source>
        <dbReference type="Proteomes" id="UP000187526"/>
    </source>
</evidence>
<dbReference type="STRING" id="418702.BJN45_07830"/>
<name>A0A1R1I8V3_9RHOO</name>
<organism evidence="1 2">
    <name type="scientific">Azonexus hydrophilus</name>
    <dbReference type="NCBI Taxonomy" id="418702"/>
    <lineage>
        <taxon>Bacteria</taxon>
        <taxon>Pseudomonadati</taxon>
        <taxon>Pseudomonadota</taxon>
        <taxon>Betaproteobacteria</taxon>
        <taxon>Rhodocyclales</taxon>
        <taxon>Azonexaceae</taxon>
        <taxon>Azonexus</taxon>
    </lineage>
</organism>
<evidence type="ECO:0000313" key="1">
    <source>
        <dbReference type="EMBL" id="OMG55050.1"/>
    </source>
</evidence>
<dbReference type="Proteomes" id="UP000187526">
    <property type="component" value="Unassembled WGS sequence"/>
</dbReference>
<dbReference type="InterPro" id="IPR046154">
    <property type="entry name" value="DUF6156"/>
</dbReference>
<protein>
    <recommendedName>
        <fullName evidence="3">Sugar-binding protein</fullName>
    </recommendedName>
</protein>
<comment type="caution">
    <text evidence="1">The sequence shown here is derived from an EMBL/GenBank/DDBJ whole genome shotgun (WGS) entry which is preliminary data.</text>
</comment>
<gene>
    <name evidence="1" type="ORF">BJN45_07830</name>
</gene>
<dbReference type="AlphaFoldDB" id="A0A1R1I8V3"/>
<dbReference type="Pfam" id="PF19653">
    <property type="entry name" value="DUF6156"/>
    <property type="match status" value="1"/>
</dbReference>
<keyword evidence="2" id="KW-1185">Reference proteome</keyword>
<sequence>MSAPTENCRHFTSYSGVKLPLKLVGELAAADMGNRNTYFRATYDNAGQLCCCEKIVYGETEFRHCYSYHPDGRLARAEIDDGSDEPQIIDYPA</sequence>
<evidence type="ECO:0008006" key="3">
    <source>
        <dbReference type="Google" id="ProtNLM"/>
    </source>
</evidence>
<dbReference type="RefSeq" id="WP_076093698.1">
    <property type="nucleotide sequence ID" value="NZ_MTHD01000002.1"/>
</dbReference>
<accession>A0A1R1I8V3</accession>
<reference evidence="1 2" key="1">
    <citation type="submission" date="2016-10" db="EMBL/GenBank/DDBJ databases">
        <title>Alkaliphiles isolated from bioreactors.</title>
        <authorList>
            <person name="Salah Z."/>
            <person name="Rout S.P."/>
            <person name="Humphreys P.N."/>
        </authorList>
    </citation>
    <scope>NUCLEOTIDE SEQUENCE [LARGE SCALE GENOMIC DNA]</scope>
    <source>
        <strain evidence="1 2">ZS02</strain>
    </source>
</reference>